<evidence type="ECO:0000256" key="2">
    <source>
        <dbReference type="ARBA" id="ARBA00023295"/>
    </source>
</evidence>
<evidence type="ECO:0000313" key="5">
    <source>
        <dbReference type="Proteomes" id="UP000187074"/>
    </source>
</evidence>
<accession>A0A1R1AZ75</accession>
<dbReference type="OrthoDB" id="9797882at2"/>
<dbReference type="STRING" id="1401.BK123_17450"/>
<dbReference type="Proteomes" id="UP000187074">
    <property type="component" value="Unassembled WGS sequence"/>
</dbReference>
<name>A0A1R1AZ75_PAELA</name>
<dbReference type="RefSeq" id="WP_076324056.1">
    <property type="nucleotide sequence ID" value="NZ_MRTF01000006.1"/>
</dbReference>
<keyword evidence="2" id="KW-0326">Glycosidase</keyword>
<dbReference type="EMBL" id="MRTF01000006">
    <property type="protein sequence ID" value="OME91259.1"/>
    <property type="molecule type" value="Genomic_DNA"/>
</dbReference>
<dbReference type="InterPro" id="IPR036452">
    <property type="entry name" value="Ribo_hydro-like"/>
</dbReference>
<dbReference type="InterPro" id="IPR001910">
    <property type="entry name" value="Inosine/uridine_hydrolase_dom"/>
</dbReference>
<dbReference type="InterPro" id="IPR023186">
    <property type="entry name" value="IUNH"/>
</dbReference>
<evidence type="ECO:0000313" key="4">
    <source>
        <dbReference type="EMBL" id="OME91259.1"/>
    </source>
</evidence>
<protein>
    <submittedName>
        <fullName evidence="4">Nucleoside hydrolase</fullName>
    </submittedName>
</protein>
<gene>
    <name evidence="4" type="ORF">BK123_17450</name>
</gene>
<feature type="domain" description="Inosine/uridine-preferring nucleoside hydrolase" evidence="3">
    <location>
        <begin position="4"/>
        <end position="296"/>
    </location>
</feature>
<comment type="caution">
    <text evidence="4">The sequence shown here is derived from an EMBL/GenBank/DDBJ whole genome shotgun (WGS) entry which is preliminary data.</text>
</comment>
<dbReference type="PANTHER" id="PTHR12304">
    <property type="entry name" value="INOSINE-URIDINE PREFERRING NUCLEOSIDE HYDROLASE"/>
    <property type="match status" value="1"/>
</dbReference>
<evidence type="ECO:0000259" key="3">
    <source>
        <dbReference type="Pfam" id="PF01156"/>
    </source>
</evidence>
<dbReference type="SUPFAM" id="SSF53590">
    <property type="entry name" value="Nucleoside hydrolase"/>
    <property type="match status" value="1"/>
</dbReference>
<dbReference type="CDD" id="cd02650">
    <property type="entry name" value="nuc_hydro_CaPnhB"/>
    <property type="match status" value="1"/>
</dbReference>
<dbReference type="AlphaFoldDB" id="A0A1R1AZ75"/>
<evidence type="ECO:0000256" key="1">
    <source>
        <dbReference type="ARBA" id="ARBA00022801"/>
    </source>
</evidence>
<dbReference type="GO" id="GO:0008477">
    <property type="term" value="F:purine nucleosidase activity"/>
    <property type="evidence" value="ECO:0007669"/>
    <property type="project" value="TreeGrafter"/>
</dbReference>
<dbReference type="Pfam" id="PF01156">
    <property type="entry name" value="IU_nuc_hydro"/>
    <property type="match status" value="1"/>
</dbReference>
<proteinExistence type="predicted"/>
<organism evidence="4 5">
    <name type="scientific">Paenibacillus lautus</name>
    <name type="common">Bacillus lautus</name>
    <dbReference type="NCBI Taxonomy" id="1401"/>
    <lineage>
        <taxon>Bacteria</taxon>
        <taxon>Bacillati</taxon>
        <taxon>Bacillota</taxon>
        <taxon>Bacilli</taxon>
        <taxon>Bacillales</taxon>
        <taxon>Paenibacillaceae</taxon>
        <taxon>Paenibacillus</taxon>
    </lineage>
</organism>
<reference evidence="4 5" key="1">
    <citation type="submission" date="2016-11" db="EMBL/GenBank/DDBJ databases">
        <title>Paenibacillus species isolates.</title>
        <authorList>
            <person name="Beno S.M."/>
        </authorList>
    </citation>
    <scope>NUCLEOTIDE SEQUENCE [LARGE SCALE GENOMIC DNA]</scope>
    <source>
        <strain evidence="4 5">FSL F4-0100</strain>
    </source>
</reference>
<dbReference type="GO" id="GO:0005829">
    <property type="term" value="C:cytosol"/>
    <property type="evidence" value="ECO:0007669"/>
    <property type="project" value="TreeGrafter"/>
</dbReference>
<dbReference type="PANTHER" id="PTHR12304:SF4">
    <property type="entry name" value="URIDINE NUCLEOSIDASE"/>
    <property type="match status" value="1"/>
</dbReference>
<dbReference type="GO" id="GO:0006152">
    <property type="term" value="P:purine nucleoside catabolic process"/>
    <property type="evidence" value="ECO:0007669"/>
    <property type="project" value="TreeGrafter"/>
</dbReference>
<keyword evidence="1 4" id="KW-0378">Hydrolase</keyword>
<sequence length="304" mass="32966">MKPIIFDVDTGIDDALAMAYALNSPELEILGFTTCFGNVPVEEAARNTLAVVEKLGKHVPVFLGAEKPLTRGMKEHYPKHIHGEDGLGNTLDEDPMRTVEAESATDFIIDQVKKLPNEITIIAVGPLTNLALAVNKFPEIVSLVKEVVIMGGAVYVPGNVTPYCEANIVSDPEAADCVFQSGLPVTLVGLDVTLETLLPEEKLADWRASGKEVAPFFADMTEFYMSAYASSHPDIGGCALHDPLAVGVAIDSSFVKTKKLNVRVATEGEETGRTIGRHSGEPKIQVCTQVQSDRFLKHFLERIF</sequence>
<dbReference type="Gene3D" id="3.90.245.10">
    <property type="entry name" value="Ribonucleoside hydrolase-like"/>
    <property type="match status" value="1"/>
</dbReference>